<gene>
    <name evidence="8" type="primary">rfbD</name>
    <name evidence="8" type="ORF">G6M46_06355</name>
</gene>
<comment type="pathway">
    <text evidence="1 6">Carbohydrate biosynthesis; dTDP-L-rhamnose biosynthesis.</text>
</comment>
<evidence type="ECO:0000256" key="5">
    <source>
        <dbReference type="ARBA" id="ARBA00048200"/>
    </source>
</evidence>
<dbReference type="GO" id="GO:0008831">
    <property type="term" value="F:dTDP-4-dehydrorhamnose reductase activity"/>
    <property type="evidence" value="ECO:0007669"/>
    <property type="project" value="UniProtKB-EC"/>
</dbReference>
<dbReference type="RefSeq" id="WP_065660352.1">
    <property type="nucleotide sequence ID" value="NZ_CP123839.1"/>
</dbReference>
<keyword evidence="6 8" id="KW-0560">Oxidoreductase</keyword>
<dbReference type="NCBIfam" id="TIGR01214">
    <property type="entry name" value="rmlD"/>
    <property type="match status" value="1"/>
</dbReference>
<dbReference type="InterPro" id="IPR036291">
    <property type="entry name" value="NAD(P)-bd_dom_sf"/>
</dbReference>
<organism evidence="8 9">
    <name type="scientific">Agrobacterium tumefaciens</name>
    <dbReference type="NCBI Taxonomy" id="358"/>
    <lineage>
        <taxon>Bacteria</taxon>
        <taxon>Pseudomonadati</taxon>
        <taxon>Pseudomonadota</taxon>
        <taxon>Alphaproteobacteria</taxon>
        <taxon>Hyphomicrobiales</taxon>
        <taxon>Rhizobiaceae</taxon>
        <taxon>Rhizobium/Agrobacterium group</taxon>
        <taxon>Agrobacterium</taxon>
        <taxon>Agrobacterium tumefaciens complex</taxon>
    </lineage>
</organism>
<dbReference type="Gene3D" id="3.90.25.10">
    <property type="entry name" value="UDP-galactose 4-epimerase, domain 1"/>
    <property type="match status" value="1"/>
</dbReference>
<evidence type="ECO:0000259" key="7">
    <source>
        <dbReference type="Pfam" id="PF04321"/>
    </source>
</evidence>
<dbReference type="SUPFAM" id="SSF51735">
    <property type="entry name" value="NAD(P)-binding Rossmann-fold domains"/>
    <property type="match status" value="1"/>
</dbReference>
<evidence type="ECO:0000313" key="9">
    <source>
        <dbReference type="Proteomes" id="UP000702952"/>
    </source>
</evidence>
<protein>
    <recommendedName>
        <fullName evidence="4 6">dTDP-4-dehydrorhamnose reductase</fullName>
        <ecNumber evidence="3 6">1.1.1.133</ecNumber>
    </recommendedName>
</protein>
<dbReference type="CDD" id="cd05254">
    <property type="entry name" value="dTDP_HR_like_SDR_e"/>
    <property type="match status" value="1"/>
</dbReference>
<feature type="domain" description="RmlD-like substrate binding" evidence="7">
    <location>
        <begin position="1"/>
        <end position="288"/>
    </location>
</feature>
<comment type="function">
    <text evidence="6">Catalyzes the reduction of dTDP-6-deoxy-L-lyxo-4-hexulose to yield dTDP-L-rhamnose.</text>
</comment>
<dbReference type="Gene3D" id="3.40.50.720">
    <property type="entry name" value="NAD(P)-binding Rossmann-like Domain"/>
    <property type="match status" value="1"/>
</dbReference>
<comment type="cofactor">
    <cofactor evidence="6">
        <name>Mg(2+)</name>
        <dbReference type="ChEBI" id="CHEBI:18420"/>
    </cofactor>
    <text evidence="6">Binds 1 Mg(2+) ion per monomer.</text>
</comment>
<dbReference type="Pfam" id="PF04321">
    <property type="entry name" value="RmlD_sub_bind"/>
    <property type="match status" value="1"/>
</dbReference>
<dbReference type="PANTHER" id="PTHR10491">
    <property type="entry name" value="DTDP-4-DEHYDRORHAMNOSE REDUCTASE"/>
    <property type="match status" value="1"/>
</dbReference>
<accession>A0AA44F2V6</accession>
<evidence type="ECO:0000256" key="6">
    <source>
        <dbReference type="RuleBase" id="RU364082"/>
    </source>
</evidence>
<dbReference type="AlphaFoldDB" id="A0AA44F2V6"/>
<dbReference type="Proteomes" id="UP000702952">
    <property type="component" value="Unassembled WGS sequence"/>
</dbReference>
<evidence type="ECO:0000256" key="1">
    <source>
        <dbReference type="ARBA" id="ARBA00004781"/>
    </source>
</evidence>
<name>A0AA44F2V6_AGRTU</name>
<keyword evidence="6" id="KW-0521">NADP</keyword>
<evidence type="ECO:0000256" key="3">
    <source>
        <dbReference type="ARBA" id="ARBA00012929"/>
    </source>
</evidence>
<evidence type="ECO:0000313" key="8">
    <source>
        <dbReference type="EMBL" id="NTC27787.1"/>
    </source>
</evidence>
<dbReference type="EC" id="1.1.1.133" evidence="3 6"/>
<comment type="caution">
    <text evidence="8">The sequence shown here is derived from an EMBL/GenBank/DDBJ whole genome shotgun (WGS) entry which is preliminary data.</text>
</comment>
<evidence type="ECO:0000256" key="2">
    <source>
        <dbReference type="ARBA" id="ARBA00010944"/>
    </source>
</evidence>
<reference evidence="8" key="1">
    <citation type="journal article" date="2020" name="Science">
        <title>Unexpected conservation and global transmission of agrobacterial virulence plasmids.</title>
        <authorList>
            <person name="Weisberg A.J."/>
            <person name="Davis E.W. 2nd"/>
            <person name="Tabima J."/>
            <person name="Belcher M.S."/>
            <person name="Miller M."/>
            <person name="Kuo C.H."/>
            <person name="Loper J.E."/>
            <person name="Grunwald N.J."/>
            <person name="Putnam M.L."/>
            <person name="Chang J.H."/>
        </authorList>
    </citation>
    <scope>NUCLEOTIDE SEQUENCE</scope>
    <source>
        <strain evidence="8">17-1853-1a</strain>
    </source>
</reference>
<dbReference type="PANTHER" id="PTHR10491:SF4">
    <property type="entry name" value="METHIONINE ADENOSYLTRANSFERASE 2 SUBUNIT BETA"/>
    <property type="match status" value="1"/>
</dbReference>
<dbReference type="InterPro" id="IPR029903">
    <property type="entry name" value="RmlD-like-bd"/>
</dbReference>
<dbReference type="EMBL" id="JAAMAY010000006">
    <property type="protein sequence ID" value="NTC27787.1"/>
    <property type="molecule type" value="Genomic_DNA"/>
</dbReference>
<comment type="catalytic activity">
    <reaction evidence="5 6">
        <text>dTDP-beta-L-rhamnose + NADP(+) = dTDP-4-dehydro-beta-L-rhamnose + NADPH + H(+)</text>
        <dbReference type="Rhea" id="RHEA:21796"/>
        <dbReference type="ChEBI" id="CHEBI:15378"/>
        <dbReference type="ChEBI" id="CHEBI:57510"/>
        <dbReference type="ChEBI" id="CHEBI:57783"/>
        <dbReference type="ChEBI" id="CHEBI:58349"/>
        <dbReference type="ChEBI" id="CHEBI:62830"/>
        <dbReference type="EC" id="1.1.1.133"/>
    </reaction>
</comment>
<dbReference type="InterPro" id="IPR005913">
    <property type="entry name" value="dTDP_dehydrorham_reduct"/>
</dbReference>
<sequence>MRIAVTGKHGQVVSSLGEKACNRNVEVIKLGRPEFDLLEPAGFKEAIFRMTPDVIVSAAAYTAVDKAESDEDSAFAINGRGPRALAEVAKLAGIPIIHISTDYVFSGDKDGPYFETDEADPISVYGRSKLDGEIGISEANPDHAILRTAWVYSPFGQNFLKTMLRLAETRDVVNVVSDQYGTPTSALDIADAILYASEQLMRDTDQRLRGIFHLTGGGEASWADFAEVIFDTFAEKTGKKVAVNRITTREYPTSAKRPFNSRLSGDKLSDVYGIKLPQWEISARAVARRLLALDQSHGGAQQTL</sequence>
<evidence type="ECO:0000256" key="4">
    <source>
        <dbReference type="ARBA" id="ARBA00017099"/>
    </source>
</evidence>
<comment type="similarity">
    <text evidence="2 6">Belongs to the dTDP-4-dehydrorhamnose reductase family.</text>
</comment>
<proteinExistence type="inferred from homology"/>